<keyword evidence="3" id="KW-1185">Reference proteome</keyword>
<sequence>MPKGTTPFKLTTDGGEHVGEMSIVWVSPDDEFRTEHPFKVDKCSSTGDPSEPTIEVQFSCQDWCCTPLQLKERSTWAVTYYGDSKSTSGVQTHTSRNCGNKILW</sequence>
<reference evidence="2" key="4">
    <citation type="submission" date="2024-02" db="EMBL/GenBank/DDBJ databases">
        <title>Comparative genomics of Cryptococcus and Kwoniella reveals pathogenesis evolution and contrasting modes of karyotype evolution via chromosome fusion or intercentromeric recombination.</title>
        <authorList>
            <person name="Coelho M.A."/>
            <person name="David-Palma M."/>
            <person name="Shea T."/>
            <person name="Bowers K."/>
            <person name="McGinley-Smith S."/>
            <person name="Mohammad A.W."/>
            <person name="Gnirke A."/>
            <person name="Yurkov A.M."/>
            <person name="Nowrousian M."/>
            <person name="Sun S."/>
            <person name="Cuomo C.A."/>
            <person name="Heitman J."/>
        </authorList>
    </citation>
    <scope>NUCLEOTIDE SEQUENCE</scope>
    <source>
        <strain evidence="2">CBS 10118</strain>
    </source>
</reference>
<proteinExistence type="predicted"/>
<dbReference type="AlphaFoldDB" id="A0A1B9G0W6"/>
<dbReference type="VEuPathDB" id="FungiDB:I302_06126"/>
<name>A0A1B9G0W6_9TREE</name>
<accession>A0A1B9G0W6</accession>
<reference evidence="1" key="1">
    <citation type="submission" date="2013-07" db="EMBL/GenBank/DDBJ databases">
        <title>The Genome Sequence of Cryptococcus bestiolae CBS10118.</title>
        <authorList>
            <consortium name="The Broad Institute Genome Sequencing Platform"/>
            <person name="Cuomo C."/>
            <person name="Litvintseva A."/>
            <person name="Chen Y."/>
            <person name="Heitman J."/>
            <person name="Sun S."/>
            <person name="Springer D."/>
            <person name="Dromer F."/>
            <person name="Young S.K."/>
            <person name="Zeng Q."/>
            <person name="Gargeya S."/>
            <person name="Fitzgerald M."/>
            <person name="Abouelleil A."/>
            <person name="Alvarado L."/>
            <person name="Berlin A.M."/>
            <person name="Chapman S.B."/>
            <person name="Dewar J."/>
            <person name="Goldberg J."/>
            <person name="Griggs A."/>
            <person name="Gujja S."/>
            <person name="Hansen M."/>
            <person name="Howarth C."/>
            <person name="Imamovic A."/>
            <person name="Larimer J."/>
            <person name="McCowan C."/>
            <person name="Murphy C."/>
            <person name="Pearson M."/>
            <person name="Priest M."/>
            <person name="Roberts A."/>
            <person name="Saif S."/>
            <person name="Shea T."/>
            <person name="Sykes S."/>
            <person name="Wortman J."/>
            <person name="Nusbaum C."/>
            <person name="Birren B."/>
        </authorList>
    </citation>
    <scope>NUCLEOTIDE SEQUENCE [LARGE SCALE GENOMIC DNA]</scope>
    <source>
        <strain evidence="1">CBS 10118</strain>
    </source>
</reference>
<evidence type="ECO:0000313" key="2">
    <source>
        <dbReference type="EMBL" id="WVW84578.1"/>
    </source>
</evidence>
<dbReference type="GeneID" id="30210525"/>
<dbReference type="EMBL" id="KI894022">
    <property type="protein sequence ID" value="OCF24665.1"/>
    <property type="molecule type" value="Genomic_DNA"/>
</dbReference>
<dbReference type="EMBL" id="CP144545">
    <property type="protein sequence ID" value="WVW84578.1"/>
    <property type="molecule type" value="Genomic_DNA"/>
</dbReference>
<organism evidence="1">
    <name type="scientific">Kwoniella bestiolae CBS 10118</name>
    <dbReference type="NCBI Taxonomy" id="1296100"/>
    <lineage>
        <taxon>Eukaryota</taxon>
        <taxon>Fungi</taxon>
        <taxon>Dikarya</taxon>
        <taxon>Basidiomycota</taxon>
        <taxon>Agaricomycotina</taxon>
        <taxon>Tremellomycetes</taxon>
        <taxon>Tremellales</taxon>
        <taxon>Cryptococcaceae</taxon>
        <taxon>Kwoniella</taxon>
    </lineage>
</organism>
<protein>
    <submittedName>
        <fullName evidence="1">Uncharacterized protein</fullName>
    </submittedName>
</protein>
<gene>
    <name evidence="1" type="ORF">I302_06126</name>
    <name evidence="2" type="ORF">I302_106612</name>
</gene>
<dbReference type="RefSeq" id="XP_019045735.1">
    <property type="nucleotide sequence ID" value="XM_019192738.1"/>
</dbReference>
<reference evidence="2" key="2">
    <citation type="submission" date="2013-07" db="EMBL/GenBank/DDBJ databases">
        <authorList>
            <consortium name="The Broad Institute Genome Sequencing Platform"/>
            <person name="Cuomo C."/>
            <person name="Litvintseva A."/>
            <person name="Chen Y."/>
            <person name="Heitman J."/>
            <person name="Sun S."/>
            <person name="Springer D."/>
            <person name="Dromer F."/>
            <person name="Young S.K."/>
            <person name="Zeng Q."/>
            <person name="Gargeya S."/>
            <person name="Fitzgerald M."/>
            <person name="Abouelleil A."/>
            <person name="Alvarado L."/>
            <person name="Berlin A.M."/>
            <person name="Chapman S.B."/>
            <person name="Dewar J."/>
            <person name="Goldberg J."/>
            <person name="Griggs A."/>
            <person name="Gujja S."/>
            <person name="Hansen M."/>
            <person name="Howarth C."/>
            <person name="Imamovic A."/>
            <person name="Larimer J."/>
            <person name="McCowan C."/>
            <person name="Murphy C."/>
            <person name="Pearson M."/>
            <person name="Priest M."/>
            <person name="Roberts A."/>
            <person name="Saif S."/>
            <person name="Shea T."/>
            <person name="Sykes S."/>
            <person name="Wortman J."/>
            <person name="Nusbaum C."/>
            <person name="Birren B."/>
        </authorList>
    </citation>
    <scope>NUCLEOTIDE SEQUENCE</scope>
    <source>
        <strain evidence="2">CBS 10118</strain>
    </source>
</reference>
<evidence type="ECO:0000313" key="3">
    <source>
        <dbReference type="Proteomes" id="UP000092730"/>
    </source>
</evidence>
<evidence type="ECO:0000313" key="1">
    <source>
        <dbReference type="EMBL" id="OCF24665.1"/>
    </source>
</evidence>
<dbReference type="KEGG" id="kbi:30210525"/>
<reference evidence="1" key="3">
    <citation type="submission" date="2014-01" db="EMBL/GenBank/DDBJ databases">
        <title>Evolution of pathogenesis and genome organization in the Tremellales.</title>
        <authorList>
            <person name="Cuomo C."/>
            <person name="Litvintseva A."/>
            <person name="Heitman J."/>
            <person name="Chen Y."/>
            <person name="Sun S."/>
            <person name="Springer D."/>
            <person name="Dromer F."/>
            <person name="Young S."/>
            <person name="Zeng Q."/>
            <person name="Chapman S."/>
            <person name="Gujja S."/>
            <person name="Saif S."/>
            <person name="Birren B."/>
        </authorList>
    </citation>
    <scope>NUCLEOTIDE SEQUENCE</scope>
    <source>
        <strain evidence="1">CBS 10118</strain>
    </source>
</reference>
<dbReference type="Proteomes" id="UP000092730">
    <property type="component" value="Chromosome 5"/>
</dbReference>